<proteinExistence type="predicted"/>
<dbReference type="AlphaFoldDB" id="A0A0C1GI71"/>
<protein>
    <submittedName>
        <fullName evidence="1">Uncharacterized protein</fullName>
    </submittedName>
</protein>
<reference evidence="1 2" key="1">
    <citation type="submission" date="2014-12" db="EMBL/GenBank/DDBJ databases">
        <title>Genome sequence of Morococcus cerebrosus.</title>
        <authorList>
            <person name="Shin S.-K."/>
            <person name="Yi H."/>
        </authorList>
    </citation>
    <scope>NUCLEOTIDE SEQUENCE [LARGE SCALE GENOMIC DNA]</scope>
    <source>
        <strain evidence="1 2">CIP 81.93</strain>
    </source>
</reference>
<gene>
    <name evidence="1" type="ORF">MCC93_22600</name>
</gene>
<dbReference type="Proteomes" id="UP000031390">
    <property type="component" value="Unassembled WGS sequence"/>
</dbReference>
<comment type="caution">
    <text evidence="1">The sequence shown here is derived from an EMBL/GenBank/DDBJ whole genome shotgun (WGS) entry which is preliminary data.</text>
</comment>
<sequence length="43" mass="4737">MGGAHATVEMCVLCKFIIKGRLKMRIASFSKTTISFSDDLLCI</sequence>
<organism evidence="1 2">
    <name type="scientific">Morococcus cerebrosus</name>
    <dbReference type="NCBI Taxonomy" id="1056807"/>
    <lineage>
        <taxon>Bacteria</taxon>
        <taxon>Pseudomonadati</taxon>
        <taxon>Pseudomonadota</taxon>
        <taxon>Betaproteobacteria</taxon>
        <taxon>Neisseriales</taxon>
        <taxon>Neisseriaceae</taxon>
        <taxon>Morococcus</taxon>
    </lineage>
</organism>
<evidence type="ECO:0000313" key="2">
    <source>
        <dbReference type="Proteomes" id="UP000031390"/>
    </source>
</evidence>
<dbReference type="EMBL" id="JUFZ01000109">
    <property type="protein sequence ID" value="KIC06280.1"/>
    <property type="molecule type" value="Genomic_DNA"/>
</dbReference>
<accession>A0A0C1GI71</accession>
<evidence type="ECO:0000313" key="1">
    <source>
        <dbReference type="EMBL" id="KIC06280.1"/>
    </source>
</evidence>
<name>A0A0C1GI71_9NEIS</name>